<comment type="caution">
    <text evidence="5">The sequence shown here is derived from an EMBL/GenBank/DDBJ whole genome shotgun (WGS) entry which is preliminary data.</text>
</comment>
<dbReference type="Pfam" id="PF06094">
    <property type="entry name" value="GGACT"/>
    <property type="match status" value="1"/>
</dbReference>
<organism evidence="5 6">
    <name type="scientific">Pseudaquabacterium pictum</name>
    <dbReference type="NCBI Taxonomy" id="2315236"/>
    <lineage>
        <taxon>Bacteria</taxon>
        <taxon>Pseudomonadati</taxon>
        <taxon>Pseudomonadota</taxon>
        <taxon>Betaproteobacteria</taxon>
        <taxon>Burkholderiales</taxon>
        <taxon>Sphaerotilaceae</taxon>
        <taxon>Pseudaquabacterium</taxon>
    </lineage>
</organism>
<dbReference type="PANTHER" id="PTHR12510:SF4">
    <property type="entry name" value="GAMMA-GLUTAMYLAMINECYCLOTRANSFERASE"/>
    <property type="match status" value="1"/>
</dbReference>
<evidence type="ECO:0000259" key="4">
    <source>
        <dbReference type="Pfam" id="PF06094"/>
    </source>
</evidence>
<dbReference type="Proteomes" id="UP000301751">
    <property type="component" value="Unassembled WGS sequence"/>
</dbReference>
<feature type="domain" description="Gamma-glutamylcyclotransferase AIG2-like" evidence="4">
    <location>
        <begin position="4"/>
        <end position="113"/>
    </location>
</feature>
<gene>
    <name evidence="5" type="ORF">AQPW35_19240</name>
</gene>
<dbReference type="InterPro" id="IPR039126">
    <property type="entry name" value="GGACT"/>
</dbReference>
<keyword evidence="5" id="KW-0808">Transferase</keyword>
<evidence type="ECO:0000256" key="2">
    <source>
        <dbReference type="PIRSR" id="PIRSR639126-1"/>
    </source>
</evidence>
<dbReference type="GO" id="GO:0016740">
    <property type="term" value="F:transferase activity"/>
    <property type="evidence" value="ECO:0007669"/>
    <property type="project" value="UniProtKB-KW"/>
</dbReference>
<dbReference type="InterPro" id="IPR013024">
    <property type="entry name" value="GGCT-like"/>
</dbReference>
<dbReference type="RefSeq" id="WP_137732602.1">
    <property type="nucleotide sequence ID" value="NZ_BJCL01000004.1"/>
</dbReference>
<evidence type="ECO:0000256" key="3">
    <source>
        <dbReference type="RuleBase" id="RU367036"/>
    </source>
</evidence>
<dbReference type="GO" id="GO:0005829">
    <property type="term" value="C:cytosol"/>
    <property type="evidence" value="ECO:0007669"/>
    <property type="project" value="TreeGrafter"/>
</dbReference>
<dbReference type="InterPro" id="IPR036568">
    <property type="entry name" value="GGCT-like_sf"/>
</dbReference>
<dbReference type="SUPFAM" id="SSF110857">
    <property type="entry name" value="Gamma-glutamyl cyclotransferase-like"/>
    <property type="match status" value="1"/>
</dbReference>
<keyword evidence="6" id="KW-1185">Reference proteome</keyword>
<dbReference type="EMBL" id="BJCL01000004">
    <property type="protein sequence ID" value="GCL62843.1"/>
    <property type="molecule type" value="Genomic_DNA"/>
</dbReference>
<dbReference type="PANTHER" id="PTHR12510">
    <property type="entry name" value="TROPONIN C-AKIN-1 PROTEIN"/>
    <property type="match status" value="1"/>
</dbReference>
<dbReference type="OrthoDB" id="8538589at2"/>
<sequence length="142" mass="16256">MHRIFVFGTLQAGHRNFHVNRGTRVGDHWITAQPHPLYVIGRYRLPWLLNRPGQGVQVIGQLYEVDDATLADMDRLERLDDPLWYERRQIQVRPHPGPDDAPAETVWVYFGSEAGFADQPVHAGPIDQYSLSVAAQHPLRMP</sequence>
<evidence type="ECO:0000313" key="5">
    <source>
        <dbReference type="EMBL" id="GCL62843.1"/>
    </source>
</evidence>
<dbReference type="InterPro" id="IPR009288">
    <property type="entry name" value="AIG2-like_dom"/>
</dbReference>
<reference evidence="6" key="1">
    <citation type="submission" date="2019-03" db="EMBL/GenBank/DDBJ databases">
        <title>Aquabacterium pictum sp.nov., the first bacteriochlorophyll a-containing freshwater bacterium in the genus Aquabacterium of the class Betaproteobacteria.</title>
        <authorList>
            <person name="Hirose S."/>
            <person name="Tank M."/>
            <person name="Hara E."/>
            <person name="Tamaki H."/>
            <person name="Takaichi S."/>
            <person name="Haruta S."/>
            <person name="Hanada S."/>
        </authorList>
    </citation>
    <scope>NUCLEOTIDE SEQUENCE [LARGE SCALE GENOMIC DNA]</scope>
    <source>
        <strain evidence="6">W35</strain>
    </source>
</reference>
<feature type="active site" description="Proton acceptor" evidence="2">
    <location>
        <position position="77"/>
    </location>
</feature>
<name>A0A480AN80_9BURK</name>
<evidence type="ECO:0000313" key="6">
    <source>
        <dbReference type="Proteomes" id="UP000301751"/>
    </source>
</evidence>
<accession>A0A480AN80</accession>
<dbReference type="CDD" id="cd06661">
    <property type="entry name" value="GGCT_like"/>
    <property type="match status" value="1"/>
</dbReference>
<dbReference type="Gene3D" id="3.10.490.10">
    <property type="entry name" value="Gamma-glutamyl cyclotransferase-like"/>
    <property type="match status" value="1"/>
</dbReference>
<protein>
    <recommendedName>
        <fullName evidence="3">Gamma-glutamylcyclotransferase family protein</fullName>
    </recommendedName>
</protein>
<comment type="similarity">
    <text evidence="1 3">Belongs to the gamma-glutamylcyclotransferase family.</text>
</comment>
<evidence type="ECO:0000256" key="1">
    <source>
        <dbReference type="ARBA" id="ARBA00008861"/>
    </source>
</evidence>
<proteinExistence type="inferred from homology"/>
<dbReference type="GO" id="GO:0061929">
    <property type="term" value="F:gamma-glutamylaminecyclotransferase activity"/>
    <property type="evidence" value="ECO:0007669"/>
    <property type="project" value="InterPro"/>
</dbReference>
<dbReference type="AlphaFoldDB" id="A0A480AN80"/>